<accession>A0AAU7W9T1</accession>
<dbReference type="InterPro" id="IPR046288">
    <property type="entry name" value="DUF6325"/>
</dbReference>
<dbReference type="EMBL" id="CP158374">
    <property type="protein sequence ID" value="XBX82479.1"/>
    <property type="molecule type" value="Genomic_DNA"/>
</dbReference>
<dbReference type="Pfam" id="PF19850">
    <property type="entry name" value="DUF6325"/>
    <property type="match status" value="1"/>
</dbReference>
<dbReference type="RefSeq" id="WP_350348496.1">
    <property type="nucleotide sequence ID" value="NZ_CP158374.1"/>
</dbReference>
<dbReference type="AlphaFoldDB" id="A0AAU7W9T1"/>
<sequence length="142" mass="14874">MADFEYGPVELFLVGFEGDRLDPGTVEALADLVEAGDIRLIDLVIVSREPDGRVQLVEVDDLGDEIDVTALSLDASGLVGEEDVAELAGAIPPGTSAALLAIELVWAKQLASRFNRAGGVVLHSERIPAPVVNAVLAEAEGE</sequence>
<reference evidence="1" key="1">
    <citation type="submission" date="2024-05" db="EMBL/GenBank/DDBJ databases">
        <authorList>
            <person name="Yu L."/>
        </authorList>
    </citation>
    <scope>NUCLEOTIDE SEQUENCE</scope>
    <source>
        <strain evidence="1">G08B096</strain>
    </source>
</reference>
<organism evidence="1">
    <name type="scientific">Agromyces sp. G08B096</name>
    <dbReference type="NCBI Taxonomy" id="3156399"/>
    <lineage>
        <taxon>Bacteria</taxon>
        <taxon>Bacillati</taxon>
        <taxon>Actinomycetota</taxon>
        <taxon>Actinomycetes</taxon>
        <taxon>Micrococcales</taxon>
        <taxon>Microbacteriaceae</taxon>
        <taxon>Agromyces</taxon>
    </lineage>
</organism>
<proteinExistence type="predicted"/>
<protein>
    <submittedName>
        <fullName evidence="1">DUF6325 family protein</fullName>
    </submittedName>
</protein>
<name>A0AAU7W9T1_9MICO</name>
<gene>
    <name evidence="1" type="ORF">ABIQ69_00795</name>
</gene>
<evidence type="ECO:0000313" key="1">
    <source>
        <dbReference type="EMBL" id="XBX82479.1"/>
    </source>
</evidence>